<dbReference type="Proteomes" id="UP000823405">
    <property type="component" value="Unassembled WGS sequence"/>
</dbReference>
<feature type="compositionally biased region" description="Low complexity" evidence="2">
    <location>
        <begin position="1063"/>
        <end position="1077"/>
    </location>
</feature>
<feature type="region of interest" description="Disordered" evidence="2">
    <location>
        <begin position="794"/>
        <end position="813"/>
    </location>
</feature>
<accession>A0A9P6UMA9</accession>
<comment type="caution">
    <text evidence="3">The sequence shown here is derived from an EMBL/GenBank/DDBJ whole genome shotgun (WGS) entry which is preliminary data.</text>
</comment>
<feature type="compositionally biased region" description="Polar residues" evidence="2">
    <location>
        <begin position="311"/>
        <end position="324"/>
    </location>
</feature>
<keyword evidence="4" id="KW-1185">Reference proteome</keyword>
<organism evidence="3 4">
    <name type="scientific">Linnemannia gamsii</name>
    <dbReference type="NCBI Taxonomy" id="64522"/>
    <lineage>
        <taxon>Eukaryota</taxon>
        <taxon>Fungi</taxon>
        <taxon>Fungi incertae sedis</taxon>
        <taxon>Mucoromycota</taxon>
        <taxon>Mortierellomycotina</taxon>
        <taxon>Mortierellomycetes</taxon>
        <taxon>Mortierellales</taxon>
        <taxon>Mortierellaceae</taxon>
        <taxon>Linnemannia</taxon>
    </lineage>
</organism>
<evidence type="ECO:0000256" key="2">
    <source>
        <dbReference type="SAM" id="MobiDB-lite"/>
    </source>
</evidence>
<feature type="coiled-coil region" evidence="1">
    <location>
        <begin position="1202"/>
        <end position="1231"/>
    </location>
</feature>
<protein>
    <submittedName>
        <fullName evidence="3">Uncharacterized protein</fullName>
    </submittedName>
</protein>
<feature type="compositionally biased region" description="Polar residues" evidence="2">
    <location>
        <begin position="1613"/>
        <end position="1648"/>
    </location>
</feature>
<evidence type="ECO:0000256" key="1">
    <source>
        <dbReference type="SAM" id="Coils"/>
    </source>
</evidence>
<feature type="region of interest" description="Disordered" evidence="2">
    <location>
        <begin position="1"/>
        <end position="214"/>
    </location>
</feature>
<feature type="compositionally biased region" description="Basic and acidic residues" evidence="2">
    <location>
        <begin position="804"/>
        <end position="813"/>
    </location>
</feature>
<feature type="compositionally biased region" description="Polar residues" evidence="2">
    <location>
        <begin position="345"/>
        <end position="355"/>
    </location>
</feature>
<evidence type="ECO:0000313" key="3">
    <source>
        <dbReference type="EMBL" id="KAG0311209.1"/>
    </source>
</evidence>
<feature type="compositionally biased region" description="Low complexity" evidence="2">
    <location>
        <begin position="325"/>
        <end position="344"/>
    </location>
</feature>
<feature type="region of interest" description="Disordered" evidence="2">
    <location>
        <begin position="1008"/>
        <end position="1029"/>
    </location>
</feature>
<feature type="region of interest" description="Disordered" evidence="2">
    <location>
        <begin position="1568"/>
        <end position="1648"/>
    </location>
</feature>
<feature type="compositionally biased region" description="Polar residues" evidence="2">
    <location>
        <begin position="28"/>
        <end position="42"/>
    </location>
</feature>
<sequence>MYRPNKQDKEAEKLLGKQQRPTAEGQDRSSMSSHDQAQSNLTPVRLAAKDPSTSHEFQVAHDEGGGVRQKDLPSSPLAAHAGTRTHLEESIPSAQGNTRERESSSYAADSTPSTLTFPNPSGVAPTESSTTVSQPGVMVAPTPIHPTHTEIQSDQNTPSDSLNTSLDTVPPLTSKLATPQSSRSSSKKKKTWYGMEVRDNSDPSGPGPGKASPFSLGFGYKEHKKAALAAANAAAVSDAASHTIVGSPVLSSPLTASSSSANHAAAVAALRSHSFSPSQDRPVHVQETMHAPDHHRASASEMVPNAPKIEATSSTGVPSASTHDSAPLVSSSTSSSTQHLAHSQPSDTVSTAAMTTPTKVDTLKTSTKPKASKAHYLSKSGSIRERFASSPKFSKLLKNIPGNMGRSPVPTGPVVLKAPPSAPATLPGAFPDSPAVAPVAATGAATLSVVPVYSTPTASNESLPTLVGPVQSTAGAVAVQDPKAVIPAYSTPILSQSVLPFAVARAQNVSAASVPVAQESTSTSKSAIATAAAAVTTAAVGVLKKLTDHSEPLKVDQEPVTPAAKTATLPMKLSTAAALKTPKKNLSLYDEEESTYPRGDEGAKLENPAHPAVVEDVIEIKKLPKEFHSTAAGLKKPKKNLSLYDEEESTYPRGDEGAKLENPAHPAVVEDVIEVKKLPKEFHSTAAGLKKPKKNLSLYDEEESTYPRGDEGAKLENPAHPAKHSTAAALKTPKKDLSLYDEEESTYPRGDEGAKQENPAHPAVVEDVIEIKKLPKEFHSTAVGLKKPKKDLSLYDEEESTYPRGDEATHHENPAHPQFVEDIVEVKELLSAETPTGGDRRGSQSSMKEKVKGAFSGFHMPKLGRRKDETEAEVEATASTTHVKPAVVTIAAAAPVAASIAAALRDTSDDEPFIEPPHHRLTSAPAVIAEPLYHKPAAPLIDEEKLTSISARKLEPLSVLPPTDSVMVTDKATTTEPGRHSHDVTSHPHVAPDTITAAAVVPAEMKETAEVGTATSQASPTATHPAQRTDSLKIKASHLAAAVAAPLIAAKDKITGHHHDNTATHTTTPSTATTAVTPVSGIHPSRTTVDMPKEQTVVERKILGKAPDDVASKIPHNDDEEVVMVETITTKTIPTFPPTRTHVYEPGGTTIAAAGDPIVHATEVTPAVDAKGKGRHEDHSPIVPVVASVPAVVDEETPEAVVEVTETETKEAKKEREKKEKQAKKAEAKLNKVPFKTKFKKLTAPGIAAAASVAVNYNDRMPTHPMPALHVQEHDVNKPVPPPVAVPRMTVTEDDVHKPFPPAVPAPLLTLTEDDVENPEIPEVAAPILTMTEDDVEKPYPILTKHPVLTVPESDVESPSALDAPYPVIPYVAPKLVSTSELKVASAPRPMIPAQPVQGKDIKFPKIKAPKMPRLKKKSAKVAMTAAAVVPVAKTAEVPEPVVETVTTRVVEPVVVRKPKPVVAAEAPKAVEVLEPVVAAAVATKGLKEAPKPVVVPVPIPKPVPVEAPPQPIAMHTPAPAPVVVPTISTNVETVIPHGYSGAIPRIAEDESLVWIKKVYTKNDFYDSEDEDELDELGHRKDRDVSRYVAPSKSTPHSGYGTTPAGGVDNKQVDYTSANHTNAGIVNSSQPHQRTIGGYNTQPRRSAL</sequence>
<feature type="region of interest" description="Disordered" evidence="2">
    <location>
        <begin position="309"/>
        <end position="355"/>
    </location>
</feature>
<feature type="compositionally biased region" description="Basic and acidic residues" evidence="2">
    <location>
        <begin position="58"/>
        <end position="71"/>
    </location>
</feature>
<proteinExistence type="predicted"/>
<feature type="compositionally biased region" description="Basic and acidic residues" evidence="2">
    <location>
        <begin position="1576"/>
        <end position="1586"/>
    </location>
</feature>
<feature type="compositionally biased region" description="Basic and acidic residues" evidence="2">
    <location>
        <begin position="1"/>
        <end position="15"/>
    </location>
</feature>
<feature type="compositionally biased region" description="Polar residues" evidence="2">
    <location>
        <begin position="1592"/>
        <end position="1601"/>
    </location>
</feature>
<keyword evidence="1" id="KW-0175">Coiled coil</keyword>
<name>A0A9P6UMA9_9FUNG</name>
<feature type="compositionally biased region" description="Polar residues" evidence="2">
    <location>
        <begin position="104"/>
        <end position="119"/>
    </location>
</feature>
<evidence type="ECO:0000313" key="4">
    <source>
        <dbReference type="Proteomes" id="UP000823405"/>
    </source>
</evidence>
<feature type="region of interest" description="Disordered" evidence="2">
    <location>
        <begin position="1057"/>
        <end position="1087"/>
    </location>
</feature>
<feature type="region of interest" description="Disordered" evidence="2">
    <location>
        <begin position="700"/>
        <end position="760"/>
    </location>
</feature>
<dbReference type="OrthoDB" id="2450085at2759"/>
<feature type="compositionally biased region" description="Polar residues" evidence="2">
    <location>
        <begin position="1013"/>
        <end position="1029"/>
    </location>
</feature>
<dbReference type="EMBL" id="JAAAIN010000741">
    <property type="protein sequence ID" value="KAG0311209.1"/>
    <property type="molecule type" value="Genomic_DNA"/>
</dbReference>
<feature type="compositionally biased region" description="Polar residues" evidence="2">
    <location>
        <begin position="149"/>
        <end position="167"/>
    </location>
</feature>
<gene>
    <name evidence="3" type="ORF">BGZ97_012006</name>
</gene>
<reference evidence="3" key="1">
    <citation type="journal article" date="2020" name="Fungal Divers.">
        <title>Resolving the Mortierellaceae phylogeny through synthesis of multi-gene phylogenetics and phylogenomics.</title>
        <authorList>
            <person name="Vandepol N."/>
            <person name="Liber J."/>
            <person name="Desiro A."/>
            <person name="Na H."/>
            <person name="Kennedy M."/>
            <person name="Barry K."/>
            <person name="Grigoriev I.V."/>
            <person name="Miller A.N."/>
            <person name="O'Donnell K."/>
            <person name="Stajich J.E."/>
            <person name="Bonito G."/>
        </authorList>
    </citation>
    <scope>NUCLEOTIDE SEQUENCE</scope>
    <source>
        <strain evidence="3">NVP60</strain>
    </source>
</reference>